<dbReference type="InterPro" id="IPR012933">
    <property type="entry name" value="HicA_mRNA_interferase"/>
</dbReference>
<keyword evidence="4" id="KW-0255">Endonuclease</keyword>
<comment type="caution">
    <text evidence="8">The sequence shown here is derived from an EMBL/GenBank/DDBJ whole genome shotgun (WGS) entry which is preliminary data.</text>
</comment>
<keyword evidence="7" id="KW-0346">Stress response</keyword>
<evidence type="ECO:0000313" key="9">
    <source>
        <dbReference type="Proteomes" id="UP001576774"/>
    </source>
</evidence>
<dbReference type="Gene3D" id="3.30.920.30">
    <property type="entry name" value="Hypothetical protein"/>
    <property type="match status" value="1"/>
</dbReference>
<evidence type="ECO:0000256" key="2">
    <source>
        <dbReference type="ARBA" id="ARBA00022649"/>
    </source>
</evidence>
<evidence type="ECO:0000256" key="1">
    <source>
        <dbReference type="ARBA" id="ARBA00006620"/>
    </source>
</evidence>
<evidence type="ECO:0000313" key="8">
    <source>
        <dbReference type="EMBL" id="MFB2880673.1"/>
    </source>
</evidence>
<dbReference type="Proteomes" id="UP001576774">
    <property type="component" value="Unassembled WGS sequence"/>
</dbReference>
<evidence type="ECO:0000256" key="7">
    <source>
        <dbReference type="ARBA" id="ARBA00023016"/>
    </source>
</evidence>
<evidence type="ECO:0000256" key="4">
    <source>
        <dbReference type="ARBA" id="ARBA00022759"/>
    </source>
</evidence>
<dbReference type="Pfam" id="PF07927">
    <property type="entry name" value="HicA_toxin"/>
    <property type="match status" value="1"/>
</dbReference>
<dbReference type="RefSeq" id="WP_413273677.1">
    <property type="nucleotide sequence ID" value="NZ_JBHFNQ010000206.1"/>
</dbReference>
<evidence type="ECO:0000256" key="5">
    <source>
        <dbReference type="ARBA" id="ARBA00022801"/>
    </source>
</evidence>
<gene>
    <name evidence="8" type="ORF">ACE1CC_27820</name>
</gene>
<name>A0ABV4XCZ2_9CYAN</name>
<keyword evidence="9" id="KW-1185">Reference proteome</keyword>
<keyword evidence="6" id="KW-0694">RNA-binding</keyword>
<comment type="similarity">
    <text evidence="1">Belongs to the HicA mRNA interferase family.</text>
</comment>
<keyword evidence="3" id="KW-0540">Nuclease</keyword>
<accession>A0ABV4XCZ2</accession>
<keyword evidence="2" id="KW-1277">Toxin-antitoxin system</keyword>
<dbReference type="InterPro" id="IPR038570">
    <property type="entry name" value="HicA_sf"/>
</dbReference>
<keyword evidence="5" id="KW-0378">Hydrolase</keyword>
<dbReference type="SUPFAM" id="SSF54786">
    <property type="entry name" value="YcfA/nrd intein domain"/>
    <property type="match status" value="1"/>
</dbReference>
<proteinExistence type="inferred from homology"/>
<reference evidence="8 9" key="1">
    <citation type="submission" date="2024-09" db="EMBL/GenBank/DDBJ databases">
        <title>Floridaenema gen nov. (Aerosakkonemataceae, Aerosakkonematales ord. nov., Cyanobacteria) from benthic tropical and subtropical fresh waters, with the description of four new species.</title>
        <authorList>
            <person name="Moretto J.A."/>
            <person name="Berthold D.E."/>
            <person name="Lefler F.W."/>
            <person name="Huang I.-S."/>
            <person name="Laughinghouse H. IV."/>
        </authorList>
    </citation>
    <scope>NUCLEOTIDE SEQUENCE [LARGE SCALE GENOMIC DNA]</scope>
    <source>
        <strain evidence="8 9">BLCC-F46</strain>
    </source>
</reference>
<protein>
    <submittedName>
        <fullName evidence="8">Type II toxin-antitoxin system HicA family toxin</fullName>
    </submittedName>
</protein>
<organism evidence="8 9">
    <name type="scientific">Floridaenema aerugineum BLCC-F46</name>
    <dbReference type="NCBI Taxonomy" id="3153654"/>
    <lineage>
        <taxon>Bacteria</taxon>
        <taxon>Bacillati</taxon>
        <taxon>Cyanobacteriota</taxon>
        <taxon>Cyanophyceae</taxon>
        <taxon>Oscillatoriophycideae</taxon>
        <taxon>Aerosakkonematales</taxon>
        <taxon>Aerosakkonemataceae</taxon>
        <taxon>Floridanema</taxon>
        <taxon>Floridanema aerugineum</taxon>
    </lineage>
</organism>
<dbReference type="EMBL" id="JBHFNQ010000206">
    <property type="protein sequence ID" value="MFB2880673.1"/>
    <property type="molecule type" value="Genomic_DNA"/>
</dbReference>
<evidence type="ECO:0000256" key="3">
    <source>
        <dbReference type="ARBA" id="ARBA00022722"/>
    </source>
</evidence>
<sequence length="82" mass="9491">MTNFLKPQLDRISGAKVVSSLKRLGFTEVDSEENHVLLTRWTRKGKVGCVVLLHPELTSVTLRRILKQAEVTWEEFRENLEL</sequence>
<evidence type="ECO:0000256" key="6">
    <source>
        <dbReference type="ARBA" id="ARBA00022884"/>
    </source>
</evidence>